<accession>A0ABW8Z2U1</accession>
<dbReference type="RefSeq" id="WP_408086206.1">
    <property type="nucleotide sequence ID" value="NZ_JBELPZ010000025.1"/>
</dbReference>
<evidence type="ECO:0008006" key="4">
    <source>
        <dbReference type="Google" id="ProtNLM"/>
    </source>
</evidence>
<comment type="caution">
    <text evidence="2">The sequence shown here is derived from an EMBL/GenBank/DDBJ whole genome shotgun (WGS) entry which is preliminary data.</text>
</comment>
<dbReference type="EMBL" id="JBELPZ010000025">
    <property type="protein sequence ID" value="MFL9845928.1"/>
    <property type="molecule type" value="Genomic_DNA"/>
</dbReference>
<keyword evidence="1" id="KW-0238">DNA-binding</keyword>
<dbReference type="Proteomes" id="UP001629156">
    <property type="component" value="Unassembled WGS sequence"/>
</dbReference>
<dbReference type="InterPro" id="IPR037923">
    <property type="entry name" value="HTH-like"/>
</dbReference>
<keyword evidence="3" id="KW-1185">Reference proteome</keyword>
<dbReference type="SUPFAM" id="SSF51215">
    <property type="entry name" value="Regulatory protein AraC"/>
    <property type="match status" value="1"/>
</dbReference>
<evidence type="ECO:0000256" key="1">
    <source>
        <dbReference type="ARBA" id="ARBA00023125"/>
    </source>
</evidence>
<reference evidence="2 3" key="1">
    <citation type="submission" date="2024-06" db="EMBL/GenBank/DDBJ databases">
        <authorList>
            <person name="Kaempfer P."/>
            <person name="Viver T."/>
        </authorList>
    </citation>
    <scope>NUCLEOTIDE SEQUENCE [LARGE SCALE GENOMIC DNA]</scope>
    <source>
        <strain evidence="2 3">ST-119</strain>
    </source>
</reference>
<gene>
    <name evidence="2" type="ORF">ABS766_16015</name>
</gene>
<evidence type="ECO:0000313" key="3">
    <source>
        <dbReference type="Proteomes" id="UP001629156"/>
    </source>
</evidence>
<name>A0ABW8Z2U1_9FLAO</name>
<sequence>MQQVQANLIPCIRLYNIEDNKCTFEKGNLPAAASIAASYFVIQSHIDDYQTRPHPAPRKQYVITLKGKLRFRVSNGETFTIEPGVILLAEDTEGPGHSWELIEGEEWLRVYIPVPTSEKDAFIAESK</sequence>
<proteinExistence type="predicted"/>
<organism evidence="2 3">
    <name type="scientific">Flavobacterium rhizosphaerae</name>
    <dbReference type="NCBI Taxonomy" id="3163298"/>
    <lineage>
        <taxon>Bacteria</taxon>
        <taxon>Pseudomonadati</taxon>
        <taxon>Bacteroidota</taxon>
        <taxon>Flavobacteriia</taxon>
        <taxon>Flavobacteriales</taxon>
        <taxon>Flavobacteriaceae</taxon>
        <taxon>Flavobacterium</taxon>
    </lineage>
</organism>
<evidence type="ECO:0000313" key="2">
    <source>
        <dbReference type="EMBL" id="MFL9845928.1"/>
    </source>
</evidence>
<protein>
    <recommendedName>
        <fullName evidence="4">Cupin domain-containing protein</fullName>
    </recommendedName>
</protein>